<reference evidence="8" key="1">
    <citation type="journal article" date="2010" name="Nature">
        <title>The Amphimedon queenslandica genome and the evolution of animal complexity.</title>
        <authorList>
            <person name="Srivastava M."/>
            <person name="Simakov O."/>
            <person name="Chapman J."/>
            <person name="Fahey B."/>
            <person name="Gauthier M.E."/>
            <person name="Mitros T."/>
            <person name="Richards G.S."/>
            <person name="Conaco C."/>
            <person name="Dacre M."/>
            <person name="Hellsten U."/>
            <person name="Larroux C."/>
            <person name="Putnam N.H."/>
            <person name="Stanke M."/>
            <person name="Adamska M."/>
            <person name="Darling A."/>
            <person name="Degnan S.M."/>
            <person name="Oakley T.H."/>
            <person name="Plachetzki D.C."/>
            <person name="Zhai Y."/>
            <person name="Adamski M."/>
            <person name="Calcino A."/>
            <person name="Cummins S.F."/>
            <person name="Goodstein D.M."/>
            <person name="Harris C."/>
            <person name="Jackson D.J."/>
            <person name="Leys S.P."/>
            <person name="Shu S."/>
            <person name="Woodcroft B.J."/>
            <person name="Vervoort M."/>
            <person name="Kosik K.S."/>
            <person name="Manning G."/>
            <person name="Degnan B.M."/>
            <person name="Rokhsar D.S."/>
        </authorList>
    </citation>
    <scope>NUCLEOTIDE SEQUENCE [LARGE SCALE GENOMIC DNA]</scope>
</reference>
<keyword evidence="4 6" id="KW-1133">Transmembrane helix</keyword>
<proteinExistence type="inferred from homology"/>
<evidence type="ECO:0000256" key="1">
    <source>
        <dbReference type="ARBA" id="ARBA00004141"/>
    </source>
</evidence>
<dbReference type="FunCoup" id="A0A1X7UG24">
    <property type="interactions" value="284"/>
</dbReference>
<feature type="transmembrane region" description="Helical" evidence="6">
    <location>
        <begin position="22"/>
        <end position="44"/>
    </location>
</feature>
<comment type="subcellular location">
    <subcellularLocation>
        <location evidence="1">Membrane</location>
        <topology evidence="1">Multi-pass membrane protein</topology>
    </subcellularLocation>
</comment>
<organism evidence="7">
    <name type="scientific">Amphimedon queenslandica</name>
    <name type="common">Sponge</name>
    <dbReference type="NCBI Taxonomy" id="400682"/>
    <lineage>
        <taxon>Eukaryota</taxon>
        <taxon>Metazoa</taxon>
        <taxon>Porifera</taxon>
        <taxon>Demospongiae</taxon>
        <taxon>Heteroscleromorpha</taxon>
        <taxon>Haplosclerida</taxon>
        <taxon>Niphatidae</taxon>
        <taxon>Amphimedon</taxon>
    </lineage>
</organism>
<evidence type="ECO:0000256" key="4">
    <source>
        <dbReference type="ARBA" id="ARBA00022989"/>
    </source>
</evidence>
<evidence type="ECO:0000256" key="3">
    <source>
        <dbReference type="ARBA" id="ARBA00022692"/>
    </source>
</evidence>
<dbReference type="Proteomes" id="UP000007879">
    <property type="component" value="Unassembled WGS sequence"/>
</dbReference>
<dbReference type="InParanoid" id="A0A1X7UG24"/>
<protein>
    <submittedName>
        <fullName evidence="7">Uncharacterized protein</fullName>
    </submittedName>
</protein>
<accession>A0A1X7UG24</accession>
<feature type="transmembrane region" description="Helical" evidence="6">
    <location>
        <begin position="56"/>
        <end position="85"/>
    </location>
</feature>
<comment type="similarity">
    <text evidence="2">Belongs to the TMEM170 family.</text>
</comment>
<reference evidence="7" key="2">
    <citation type="submission" date="2017-05" db="UniProtKB">
        <authorList>
            <consortium name="EnsemblMetazoa"/>
        </authorList>
    </citation>
    <scope>IDENTIFICATION</scope>
</reference>
<sequence>MAFIAPGSDERLTSFISIWGHILLWSVMSSSLVYLVMGSLWVTLLKVGHKKWHFKFGAGVLFVLSALWKMISKDAILSLAVAGIYSAIDVPLAGEWALLWGVGLSLITIAINVFIACCPIYSVL</sequence>
<keyword evidence="8" id="KW-1185">Reference proteome</keyword>
<name>A0A1X7UG24_AMPQE</name>
<dbReference type="KEGG" id="aqu:109583624"/>
<dbReference type="Pfam" id="PF10190">
    <property type="entry name" value="Tmemb_170"/>
    <property type="match status" value="1"/>
</dbReference>
<evidence type="ECO:0000256" key="2">
    <source>
        <dbReference type="ARBA" id="ARBA00006325"/>
    </source>
</evidence>
<keyword evidence="3 6" id="KW-0812">Transmembrane</keyword>
<evidence type="ECO:0000256" key="6">
    <source>
        <dbReference type="SAM" id="Phobius"/>
    </source>
</evidence>
<feature type="transmembrane region" description="Helical" evidence="6">
    <location>
        <begin position="97"/>
        <end position="121"/>
    </location>
</feature>
<dbReference type="InterPro" id="IPR019334">
    <property type="entry name" value="TMEM170A/B/YPR153W-like"/>
</dbReference>
<dbReference type="AlphaFoldDB" id="A0A1X7UG24"/>
<evidence type="ECO:0000313" key="7">
    <source>
        <dbReference type="EnsemblMetazoa" id="Aqu2.1.26431_001"/>
    </source>
</evidence>
<keyword evidence="5 6" id="KW-0472">Membrane</keyword>
<evidence type="ECO:0000313" key="8">
    <source>
        <dbReference type="Proteomes" id="UP000007879"/>
    </source>
</evidence>
<gene>
    <name evidence="7" type="primary">109583624</name>
</gene>
<dbReference type="EnsemblMetazoa" id="XM_019999045.1">
    <property type="protein sequence ID" value="XP_019854604.1"/>
    <property type="gene ID" value="LOC109583624"/>
</dbReference>
<evidence type="ECO:0000256" key="5">
    <source>
        <dbReference type="ARBA" id="ARBA00023136"/>
    </source>
</evidence>
<dbReference type="GO" id="GO:0016020">
    <property type="term" value="C:membrane"/>
    <property type="evidence" value="ECO:0007669"/>
    <property type="project" value="UniProtKB-SubCell"/>
</dbReference>
<dbReference type="EnsemblMetazoa" id="Aqu2.1.26431_001">
    <property type="protein sequence ID" value="Aqu2.1.26431_001"/>
    <property type="gene ID" value="Aqu2.1.26431"/>
</dbReference>